<keyword evidence="4" id="KW-1003">Cell membrane</keyword>
<gene>
    <name evidence="11" type="ORF">LWF01_12400</name>
</gene>
<evidence type="ECO:0000256" key="1">
    <source>
        <dbReference type="ARBA" id="ARBA00004651"/>
    </source>
</evidence>
<evidence type="ECO:0000256" key="9">
    <source>
        <dbReference type="SAM" id="Phobius"/>
    </source>
</evidence>
<feature type="transmembrane region" description="Helical" evidence="9">
    <location>
        <begin position="51"/>
        <end position="70"/>
    </location>
</feature>
<reference evidence="11 12" key="1">
    <citation type="submission" date="2023-05" db="EMBL/GenBank/DDBJ databases">
        <title>Lithophilousrod everest ZFBP1038 complete genpme.</title>
        <authorList>
            <person name="Tian M."/>
        </authorList>
    </citation>
    <scope>NUCLEOTIDE SEQUENCE [LARGE SCALE GENOMIC DNA]</scope>
    <source>
        <strain evidence="11 12">ZFBP1038</strain>
    </source>
</reference>
<keyword evidence="3" id="KW-0813">Transport</keyword>
<keyword evidence="7 9" id="KW-1133">Transmembrane helix</keyword>
<feature type="transmembrane region" description="Helical" evidence="9">
    <location>
        <begin position="207"/>
        <end position="227"/>
    </location>
</feature>
<comment type="subcellular location">
    <subcellularLocation>
        <location evidence="1">Cell membrane</location>
        <topology evidence="1">Multi-pass membrane protein</topology>
    </subcellularLocation>
</comment>
<comment type="similarity">
    <text evidence="2">Belongs to the amino acid-polyamine-organocation (APC) superfamily. Amino acid transporter (AAT) (TC 2.A.3.1) family.</text>
</comment>
<dbReference type="RefSeq" id="WP_349637691.1">
    <property type="nucleotide sequence ID" value="NZ_CP090958.1"/>
</dbReference>
<keyword evidence="5 9" id="KW-0812">Transmembrane</keyword>
<evidence type="ECO:0000256" key="8">
    <source>
        <dbReference type="ARBA" id="ARBA00023136"/>
    </source>
</evidence>
<keyword evidence="8 9" id="KW-0472">Membrane</keyword>
<dbReference type="Gene3D" id="1.20.1740.10">
    <property type="entry name" value="Amino acid/polyamine transporter I"/>
    <property type="match status" value="1"/>
</dbReference>
<name>A0ABY8QPL8_9MICO</name>
<evidence type="ECO:0000256" key="7">
    <source>
        <dbReference type="ARBA" id="ARBA00022989"/>
    </source>
</evidence>
<feature type="transmembrane region" description="Helical" evidence="9">
    <location>
        <begin position="368"/>
        <end position="392"/>
    </location>
</feature>
<evidence type="ECO:0000256" key="2">
    <source>
        <dbReference type="ARBA" id="ARBA00008583"/>
    </source>
</evidence>
<dbReference type="Pfam" id="PF00324">
    <property type="entry name" value="AA_permease"/>
    <property type="match status" value="1"/>
</dbReference>
<feature type="transmembrane region" description="Helical" evidence="9">
    <location>
        <begin position="165"/>
        <end position="187"/>
    </location>
</feature>
<feature type="transmembrane region" description="Helical" evidence="9">
    <location>
        <begin position="290"/>
        <end position="313"/>
    </location>
</feature>
<feature type="transmembrane region" description="Helical" evidence="9">
    <location>
        <begin position="413"/>
        <end position="431"/>
    </location>
</feature>
<evidence type="ECO:0000256" key="5">
    <source>
        <dbReference type="ARBA" id="ARBA00022692"/>
    </source>
</evidence>
<evidence type="ECO:0000313" key="12">
    <source>
        <dbReference type="Proteomes" id="UP001209083"/>
    </source>
</evidence>
<evidence type="ECO:0000259" key="10">
    <source>
        <dbReference type="Pfam" id="PF00324"/>
    </source>
</evidence>
<feature type="transmembrane region" description="Helical" evidence="9">
    <location>
        <begin position="344"/>
        <end position="362"/>
    </location>
</feature>
<evidence type="ECO:0000256" key="3">
    <source>
        <dbReference type="ARBA" id="ARBA00022448"/>
    </source>
</evidence>
<dbReference type="PIRSF" id="PIRSF006060">
    <property type="entry name" value="AA_transporter"/>
    <property type="match status" value="1"/>
</dbReference>
<feature type="transmembrane region" description="Helical" evidence="9">
    <location>
        <begin position="248"/>
        <end position="270"/>
    </location>
</feature>
<organism evidence="11 12">
    <name type="scientific">Saxibacter everestensis</name>
    <dbReference type="NCBI Taxonomy" id="2909229"/>
    <lineage>
        <taxon>Bacteria</taxon>
        <taxon>Bacillati</taxon>
        <taxon>Actinomycetota</taxon>
        <taxon>Actinomycetes</taxon>
        <taxon>Micrococcales</taxon>
        <taxon>Brevibacteriaceae</taxon>
        <taxon>Saxibacter</taxon>
    </lineage>
</organism>
<feature type="transmembrane region" description="Helical" evidence="9">
    <location>
        <begin position="129"/>
        <end position="153"/>
    </location>
</feature>
<dbReference type="InterPro" id="IPR004840">
    <property type="entry name" value="Amino_acid_permease_CS"/>
</dbReference>
<dbReference type="PANTHER" id="PTHR43495">
    <property type="entry name" value="GABA PERMEASE"/>
    <property type="match status" value="1"/>
</dbReference>
<evidence type="ECO:0000313" key="11">
    <source>
        <dbReference type="EMBL" id="WGW10909.1"/>
    </source>
</evidence>
<proteinExistence type="inferred from homology"/>
<dbReference type="PANTHER" id="PTHR43495:SF1">
    <property type="entry name" value="L-ASPARAGINE PERMEASE"/>
    <property type="match status" value="1"/>
</dbReference>
<keyword evidence="12" id="KW-1185">Reference proteome</keyword>
<evidence type="ECO:0000256" key="4">
    <source>
        <dbReference type="ARBA" id="ARBA00022475"/>
    </source>
</evidence>
<dbReference type="Proteomes" id="UP001209083">
    <property type="component" value="Chromosome"/>
</dbReference>
<feature type="transmembrane region" description="Helical" evidence="9">
    <location>
        <begin position="437"/>
        <end position="456"/>
    </location>
</feature>
<feature type="transmembrane region" description="Helical" evidence="9">
    <location>
        <begin position="90"/>
        <end position="109"/>
    </location>
</feature>
<feature type="transmembrane region" description="Helical" evidence="9">
    <location>
        <begin position="26"/>
        <end position="45"/>
    </location>
</feature>
<feature type="domain" description="Amino acid permease/ SLC12A" evidence="10">
    <location>
        <begin position="24"/>
        <end position="458"/>
    </location>
</feature>
<keyword evidence="6" id="KW-0029">Amino-acid transport</keyword>
<dbReference type="InterPro" id="IPR004841">
    <property type="entry name" value="AA-permease/SLC12A_dom"/>
</dbReference>
<evidence type="ECO:0000256" key="6">
    <source>
        <dbReference type="ARBA" id="ARBA00022970"/>
    </source>
</evidence>
<accession>A0ABY8QPL8</accession>
<sequence>MSTSDSGVSQTIDGYQRGLGARQIQMMAIGGAIGTGLFLGAGTAIAKAGPSLILCYAVAGIVIFFIMRALGELLMYRPVAGSFATYAREFIGPWAGFVTGWTYWAVWVTTGMAELTAAGKFVNYWWPEIPQWVTAFVALLILLGVNLISVKIFGEAEFYFAGIKILAIIGMIVIGLGVLTFGFGSPAADTASFANLWNHGGFAPNGIGQTLLAMQIVMFAYVGVELIGVTAGESKNPEKVLPKAINTIPLRIVIFYIASLVVILSVVSWVDFEEGTSPFVAAFAKIGIPAAAGIVNFVVLTSALSSCNAGGFYSTSRMLRTLATQHEAPKVFSKLSSQAVPSRALFLSGGVMGIGVIVNALAPEEAFTYITSVATVGILWVWGVIVFSHLRYRRAVAAGKVKASKFRMPGSPVTNWIVLAFLAFVFVLLTFDAATRVAIYVALGFGIILAIGWFTIGRRGETLNAQDAGRQPVEHGR</sequence>
<dbReference type="PROSITE" id="PS00218">
    <property type="entry name" value="AMINO_ACID_PERMEASE_1"/>
    <property type="match status" value="1"/>
</dbReference>
<dbReference type="EMBL" id="CP090958">
    <property type="protein sequence ID" value="WGW10909.1"/>
    <property type="molecule type" value="Genomic_DNA"/>
</dbReference>
<protein>
    <submittedName>
        <fullName evidence="11">Amino acid permease</fullName>
    </submittedName>
</protein>